<dbReference type="EMBL" id="KL142369">
    <property type="protein sequence ID" value="KDR83126.1"/>
    <property type="molecule type" value="Genomic_DNA"/>
</dbReference>
<dbReference type="OrthoDB" id="3221235at2759"/>
<keyword evidence="2" id="KW-1185">Reference proteome</keyword>
<dbReference type="Gene3D" id="1.20.1280.50">
    <property type="match status" value="1"/>
</dbReference>
<dbReference type="HOGENOM" id="CLU_018544_3_0_1"/>
<name>A0A067TIZ6_GALM3</name>
<evidence type="ECO:0000313" key="2">
    <source>
        <dbReference type="Proteomes" id="UP000027222"/>
    </source>
</evidence>
<gene>
    <name evidence="1" type="ORF">GALMADRAFT_57218</name>
</gene>
<feature type="non-terminal residue" evidence="1">
    <location>
        <position position="168"/>
    </location>
</feature>
<reference evidence="2" key="1">
    <citation type="journal article" date="2014" name="Proc. Natl. Acad. Sci. U.S.A.">
        <title>Extensive sampling of basidiomycete genomes demonstrates inadequacy of the white-rot/brown-rot paradigm for wood decay fungi.</title>
        <authorList>
            <person name="Riley R."/>
            <person name="Salamov A.A."/>
            <person name="Brown D.W."/>
            <person name="Nagy L.G."/>
            <person name="Floudas D."/>
            <person name="Held B.W."/>
            <person name="Levasseur A."/>
            <person name="Lombard V."/>
            <person name="Morin E."/>
            <person name="Otillar R."/>
            <person name="Lindquist E.A."/>
            <person name="Sun H."/>
            <person name="LaButti K.M."/>
            <person name="Schmutz J."/>
            <person name="Jabbour D."/>
            <person name="Luo H."/>
            <person name="Baker S.E."/>
            <person name="Pisabarro A.G."/>
            <person name="Walton J.D."/>
            <person name="Blanchette R.A."/>
            <person name="Henrissat B."/>
            <person name="Martin F."/>
            <person name="Cullen D."/>
            <person name="Hibbett D.S."/>
            <person name="Grigoriev I.V."/>
        </authorList>
    </citation>
    <scope>NUCLEOTIDE SEQUENCE [LARGE SCALE GENOMIC DNA]</scope>
    <source>
        <strain evidence="2">CBS 339.88</strain>
    </source>
</reference>
<dbReference type="STRING" id="685588.A0A067TIZ6"/>
<evidence type="ECO:0000313" key="1">
    <source>
        <dbReference type="EMBL" id="KDR83126.1"/>
    </source>
</evidence>
<dbReference type="AlphaFoldDB" id="A0A067TIZ6"/>
<protein>
    <submittedName>
        <fullName evidence="1">Uncharacterized protein</fullName>
    </submittedName>
</protein>
<dbReference type="Proteomes" id="UP000027222">
    <property type="component" value="Unassembled WGS sequence"/>
</dbReference>
<organism evidence="1 2">
    <name type="scientific">Galerina marginata (strain CBS 339.88)</name>
    <dbReference type="NCBI Taxonomy" id="685588"/>
    <lineage>
        <taxon>Eukaryota</taxon>
        <taxon>Fungi</taxon>
        <taxon>Dikarya</taxon>
        <taxon>Basidiomycota</taxon>
        <taxon>Agaricomycotina</taxon>
        <taxon>Agaricomycetes</taxon>
        <taxon>Agaricomycetidae</taxon>
        <taxon>Agaricales</taxon>
        <taxon>Agaricineae</taxon>
        <taxon>Strophariaceae</taxon>
        <taxon>Galerina</taxon>
    </lineage>
</organism>
<sequence>MEPNLTDLSTNNDPPSEAIIREVKKRLLTPLHELAEITSEIAQLQDRLKYLTERGDTVQKSIDQYNVILSPVRRLPTDVLHEIFYLCLPTQRNPIMRASDAPMLLTRICRPWRSLALASPRLWARLHITFCDYYRTFRARAEKTLQLRCEVVKEWLGRSGACPLSISL</sequence>
<proteinExistence type="predicted"/>
<accession>A0A067TIZ6</accession>